<keyword evidence="9 11" id="KW-0472">Membrane</keyword>
<dbReference type="OMA" id="EDKGDMQ"/>
<dbReference type="GO" id="GO:0016020">
    <property type="term" value="C:membrane"/>
    <property type="evidence" value="ECO:0007669"/>
    <property type="project" value="UniProtKB-SubCell"/>
</dbReference>
<dbReference type="Gene3D" id="1.20.1530.20">
    <property type="match status" value="1"/>
</dbReference>
<feature type="transmembrane region" description="Helical" evidence="11">
    <location>
        <begin position="322"/>
        <end position="345"/>
    </location>
</feature>
<reference evidence="14 16" key="2">
    <citation type="submission" date="2018-05" db="EMBL/GenBank/DDBJ databases">
        <title>Draft genome sequences of Dehalococcoides mccartyi strains RC and KS.</title>
        <authorList>
            <person name="Higgins S.A."/>
            <person name="Padilla-Crespo E."/>
            <person name="Loeffler F.E."/>
        </authorList>
    </citation>
    <scope>NUCLEOTIDE SEQUENCE [LARGE SCALE GENOMIC DNA]</scope>
    <source>
        <strain evidence="14 16">KS</strain>
    </source>
</reference>
<evidence type="ECO:0000256" key="3">
    <source>
        <dbReference type="ARBA" id="ARBA00022448"/>
    </source>
</evidence>
<sequence>METEIYFKFILSFGLILLVARLGGAIAERFLKQPAVIGELLAGIIISPFLLGQFLFANDPVIMNFALIDGVFSQNGEHLSGFAPMEIISQIAVVVLLFVAGLETNVTSFIKNSFTGAMVAIGGVVVPFALGVFSAMYFFPDLHMAGWLFIGAILTATSIGITVRILMDMGKLSSREGTIILVAAVVDDIIGLVILSVVISMAQSGSVNALSAVTTGVIGFAVWLGILLLGVYGHKYISKYILTPFKSSGTMPVMALIVGLIVSYLVTLVDLHPVVGAYVAGLMFASTMEKEEILHQTRPIMLFIAPFFFAYLGMQVDLREVWAVIVPALVIVVLAIIGKIVGCYFPARFVGKTSHNGAMIVGVGMVPRGEVGLIVAGAGLIAGAITRDLFGIAVAVSILTTLVMPVMIKPFFKPKAEANAKRLP</sequence>
<evidence type="ECO:0000313" key="13">
    <source>
        <dbReference type="EMBL" id="AMU86449.1"/>
    </source>
</evidence>
<evidence type="ECO:0000313" key="16">
    <source>
        <dbReference type="Proteomes" id="UP000248786"/>
    </source>
</evidence>
<feature type="transmembrane region" description="Helical" evidence="11">
    <location>
        <begin position="389"/>
        <end position="412"/>
    </location>
</feature>
<dbReference type="OrthoDB" id="9793589at2"/>
<dbReference type="GO" id="GO:0015297">
    <property type="term" value="F:antiporter activity"/>
    <property type="evidence" value="ECO:0007669"/>
    <property type="project" value="UniProtKB-KW"/>
</dbReference>
<keyword evidence="10" id="KW-0739">Sodium transport</keyword>
<keyword evidence="4" id="KW-0050">Antiport</keyword>
<keyword evidence="5 11" id="KW-0812">Transmembrane</keyword>
<feature type="transmembrane region" description="Helical" evidence="11">
    <location>
        <begin position="114"/>
        <end position="139"/>
    </location>
</feature>
<keyword evidence="6 11" id="KW-1133">Transmembrane helix</keyword>
<evidence type="ECO:0000256" key="6">
    <source>
        <dbReference type="ARBA" id="ARBA00022989"/>
    </source>
</evidence>
<reference evidence="13 15" key="1">
    <citation type="submission" date="2015-03" db="EMBL/GenBank/DDBJ databases">
        <title>Genomic characterization of Dehalococcoides mccartyi strain 11a5, an unusal plasmid-containing chloroethene dechlorinator.</title>
        <authorList>
            <person name="Zhao S."/>
            <person name="Ding C."/>
            <person name="He J."/>
        </authorList>
    </citation>
    <scope>NUCLEOTIDE SEQUENCE [LARGE SCALE GENOMIC DNA]</scope>
    <source>
        <strain evidence="13 15">11a5</strain>
    </source>
</reference>
<feature type="transmembrane region" description="Helical" evidence="11">
    <location>
        <begin position="245"/>
        <end position="265"/>
    </location>
</feature>
<protein>
    <submittedName>
        <fullName evidence="13">Monovalent cation:proton antiporter</fullName>
    </submittedName>
    <submittedName>
        <fullName evidence="14">Na+/H+ antiporter</fullName>
    </submittedName>
</protein>
<keyword evidence="7" id="KW-0915">Sodium</keyword>
<dbReference type="PATRIC" id="fig|61435.13.peg.654"/>
<feature type="transmembrane region" description="Helical" evidence="11">
    <location>
        <begin position="82"/>
        <end position="102"/>
    </location>
</feature>
<dbReference type="InterPro" id="IPR006153">
    <property type="entry name" value="Cation/H_exchanger_TM"/>
</dbReference>
<evidence type="ECO:0000256" key="1">
    <source>
        <dbReference type="ARBA" id="ARBA00004141"/>
    </source>
</evidence>
<evidence type="ECO:0000313" key="14">
    <source>
        <dbReference type="EMBL" id="RAL70936.1"/>
    </source>
</evidence>
<keyword evidence="3" id="KW-0813">Transport</keyword>
<dbReference type="Pfam" id="PF00999">
    <property type="entry name" value="Na_H_Exchanger"/>
    <property type="match status" value="1"/>
</dbReference>
<dbReference type="GO" id="GO:1902600">
    <property type="term" value="P:proton transmembrane transport"/>
    <property type="evidence" value="ECO:0007669"/>
    <property type="project" value="InterPro"/>
</dbReference>
<feature type="domain" description="Cation/H+ exchanger transmembrane" evidence="12">
    <location>
        <begin position="18"/>
        <end position="413"/>
    </location>
</feature>
<feature type="transmembrane region" description="Helical" evidence="11">
    <location>
        <begin position="145"/>
        <end position="167"/>
    </location>
</feature>
<keyword evidence="8" id="KW-0406">Ion transport</keyword>
<name>A0A142V9X5_9CHLR</name>
<comment type="similarity">
    <text evidence="2">Belongs to the monovalent cation:proton antiporter 2 (CPA2) transporter (TC 2.A.37) family.</text>
</comment>
<evidence type="ECO:0000256" key="9">
    <source>
        <dbReference type="ARBA" id="ARBA00023136"/>
    </source>
</evidence>
<gene>
    <name evidence="14" type="ORF">C1G86_0651</name>
    <name evidence="13" type="ORF">Dm11a5_0623</name>
</gene>
<dbReference type="RefSeq" id="WP_011928999.1">
    <property type="nucleotide sequence ID" value="NZ_AP024514.1"/>
</dbReference>
<evidence type="ECO:0000256" key="4">
    <source>
        <dbReference type="ARBA" id="ARBA00022449"/>
    </source>
</evidence>
<feature type="transmembrane region" description="Helical" evidence="11">
    <location>
        <begin position="179"/>
        <end position="203"/>
    </location>
</feature>
<feature type="transmembrane region" description="Helical" evidence="11">
    <location>
        <begin position="209"/>
        <end position="233"/>
    </location>
</feature>
<evidence type="ECO:0000256" key="5">
    <source>
        <dbReference type="ARBA" id="ARBA00022692"/>
    </source>
</evidence>
<feature type="transmembrane region" description="Helical" evidence="11">
    <location>
        <begin position="300"/>
        <end position="316"/>
    </location>
</feature>
<dbReference type="GO" id="GO:0006814">
    <property type="term" value="P:sodium ion transport"/>
    <property type="evidence" value="ECO:0007669"/>
    <property type="project" value="UniProtKB-KW"/>
</dbReference>
<evidence type="ECO:0000313" key="15">
    <source>
        <dbReference type="Proteomes" id="UP000076394"/>
    </source>
</evidence>
<dbReference type="InterPro" id="IPR038770">
    <property type="entry name" value="Na+/solute_symporter_sf"/>
</dbReference>
<evidence type="ECO:0000259" key="12">
    <source>
        <dbReference type="Pfam" id="PF00999"/>
    </source>
</evidence>
<evidence type="ECO:0000256" key="11">
    <source>
        <dbReference type="SAM" id="Phobius"/>
    </source>
</evidence>
<evidence type="ECO:0000256" key="7">
    <source>
        <dbReference type="ARBA" id="ARBA00023053"/>
    </source>
</evidence>
<dbReference type="PANTHER" id="PTHR43562">
    <property type="entry name" value="NAPA-TYPE SODIUM/HYDROGEN ANTIPORTER"/>
    <property type="match status" value="1"/>
</dbReference>
<feature type="transmembrane region" description="Helical" evidence="11">
    <location>
        <begin position="357"/>
        <end position="383"/>
    </location>
</feature>
<evidence type="ECO:0000256" key="2">
    <source>
        <dbReference type="ARBA" id="ARBA00005551"/>
    </source>
</evidence>
<feature type="transmembrane region" description="Helical" evidence="11">
    <location>
        <begin position="6"/>
        <end position="24"/>
    </location>
</feature>
<evidence type="ECO:0000256" key="8">
    <source>
        <dbReference type="ARBA" id="ARBA00023065"/>
    </source>
</evidence>
<dbReference type="EMBL" id="QGLD01000008">
    <property type="protein sequence ID" value="RAL70936.1"/>
    <property type="molecule type" value="Genomic_DNA"/>
</dbReference>
<dbReference type="Proteomes" id="UP000248786">
    <property type="component" value="Unassembled WGS sequence"/>
</dbReference>
<accession>A0A142V9X5</accession>
<organism evidence="13 15">
    <name type="scientific">Dehalococcoides mccartyi</name>
    <dbReference type="NCBI Taxonomy" id="61435"/>
    <lineage>
        <taxon>Bacteria</taxon>
        <taxon>Bacillati</taxon>
        <taxon>Chloroflexota</taxon>
        <taxon>Dehalococcoidia</taxon>
        <taxon>Dehalococcoidales</taxon>
        <taxon>Dehalococcoidaceae</taxon>
        <taxon>Dehalococcoides</taxon>
    </lineage>
</organism>
<proteinExistence type="inferred from homology"/>
<feature type="transmembrane region" description="Helical" evidence="11">
    <location>
        <begin position="36"/>
        <end position="56"/>
    </location>
</feature>
<evidence type="ECO:0000256" key="10">
    <source>
        <dbReference type="ARBA" id="ARBA00023201"/>
    </source>
</evidence>
<dbReference type="AlphaFoldDB" id="A0A142V9X5"/>
<dbReference type="Proteomes" id="UP000076394">
    <property type="component" value="Chromosome"/>
</dbReference>
<dbReference type="EMBL" id="CP011127">
    <property type="protein sequence ID" value="AMU86449.1"/>
    <property type="molecule type" value="Genomic_DNA"/>
</dbReference>
<comment type="subcellular location">
    <subcellularLocation>
        <location evidence="1">Membrane</location>
        <topology evidence="1">Multi-pass membrane protein</topology>
    </subcellularLocation>
</comment>
<dbReference type="PANTHER" id="PTHR43562:SF3">
    <property type="entry name" value="SODIUM ION_PROTON EXCHANGER (EUROFUNG)"/>
    <property type="match status" value="1"/>
</dbReference>